<dbReference type="EMBL" id="SOKJ01000248">
    <property type="protein sequence ID" value="TET10041.1"/>
    <property type="molecule type" value="Genomic_DNA"/>
</dbReference>
<keyword evidence="2" id="KW-0813">Transport</keyword>
<protein>
    <submittedName>
        <fullName evidence="10">ATP-binding cassette domain-containing protein</fullName>
    </submittedName>
</protein>
<dbReference type="PROSITE" id="PS50893">
    <property type="entry name" value="ABC_TRANSPORTER_2"/>
    <property type="match status" value="1"/>
</dbReference>
<evidence type="ECO:0000256" key="8">
    <source>
        <dbReference type="ARBA" id="ARBA00049985"/>
    </source>
</evidence>
<dbReference type="GO" id="GO:0043215">
    <property type="term" value="P:daunorubicin transport"/>
    <property type="evidence" value="ECO:0007669"/>
    <property type="project" value="InterPro"/>
</dbReference>
<evidence type="ECO:0000256" key="6">
    <source>
        <dbReference type="ARBA" id="ARBA00022967"/>
    </source>
</evidence>
<dbReference type="InterPro" id="IPR003593">
    <property type="entry name" value="AAA+_ATPase"/>
</dbReference>
<dbReference type="InterPro" id="IPR027417">
    <property type="entry name" value="P-loop_NTPase"/>
</dbReference>
<dbReference type="FunFam" id="3.40.50.300:FF:000589">
    <property type="entry name" value="ABC transporter, ATP-binding subunit"/>
    <property type="match status" value="1"/>
</dbReference>
<sequence>MNIIEVNGLTRKFDNLVAVDNVSFVVKKGGVFGLLGPNGAGKTTIIKMFCTLLRPTSGQAKVAGFEVVKQAAKVREHIGLVAEKIILYDRLTARENLKFFGRLNHIPEKIISERTKKLLELVRMERWANNLVGTFSTGMKQRINLARALLNMPEILFLDEPTLGLDPQTTRAIRDFIKEINKEGITIILTTHIMQEADLLCDRIGIIDEGKIVALDIPQNLKNIISEQEKTILDLNVPDLSSKIVSEIEQLEAVASVSQKNEYNLKIYVSTENVIYKIMNVIQKNGGKIKSITTLIPNLEDVFLHFTGHEMRDKAKEKIPIHHPRHSRFRAKPRIR</sequence>
<dbReference type="Proteomes" id="UP000316360">
    <property type="component" value="Unassembled WGS sequence"/>
</dbReference>
<evidence type="ECO:0000259" key="9">
    <source>
        <dbReference type="PROSITE" id="PS50893"/>
    </source>
</evidence>
<comment type="caution">
    <text evidence="10">The sequence shown here is derived from an EMBL/GenBank/DDBJ whole genome shotgun (WGS) entry which is preliminary data.</text>
</comment>
<gene>
    <name evidence="10" type="ORF">E3J84_04500</name>
</gene>
<dbReference type="InterPro" id="IPR003439">
    <property type="entry name" value="ABC_transporter-like_ATP-bd"/>
</dbReference>
<dbReference type="PANTHER" id="PTHR42711">
    <property type="entry name" value="ABC TRANSPORTER ATP-BINDING PROTEIN"/>
    <property type="match status" value="1"/>
</dbReference>
<keyword evidence="6" id="KW-1278">Translocase</keyword>
<evidence type="ECO:0000256" key="4">
    <source>
        <dbReference type="ARBA" id="ARBA00022741"/>
    </source>
</evidence>
<dbReference type="GO" id="GO:0016887">
    <property type="term" value="F:ATP hydrolysis activity"/>
    <property type="evidence" value="ECO:0007669"/>
    <property type="project" value="InterPro"/>
</dbReference>
<dbReference type="GO" id="GO:0005886">
    <property type="term" value="C:plasma membrane"/>
    <property type="evidence" value="ECO:0007669"/>
    <property type="project" value="UniProtKB-SubCell"/>
</dbReference>
<keyword evidence="7" id="KW-0472">Membrane</keyword>
<feature type="domain" description="ABC transporter" evidence="9">
    <location>
        <begin position="4"/>
        <end position="234"/>
    </location>
</feature>
<dbReference type="AlphaFoldDB" id="A0A523RWM4"/>
<keyword evidence="5 10" id="KW-0067">ATP-binding</keyword>
<evidence type="ECO:0000256" key="7">
    <source>
        <dbReference type="ARBA" id="ARBA00023136"/>
    </source>
</evidence>
<dbReference type="NCBIfam" id="TIGR01188">
    <property type="entry name" value="drrA"/>
    <property type="match status" value="1"/>
</dbReference>
<comment type="similarity">
    <text evidence="8">Belongs to the ABC transporter superfamily. Drug exporter-1 (DrugE1) (TC 3.A.1.105) family.</text>
</comment>
<dbReference type="Pfam" id="PF00005">
    <property type="entry name" value="ABC_tran"/>
    <property type="match status" value="1"/>
</dbReference>
<keyword evidence="3" id="KW-1003">Cell membrane</keyword>
<evidence type="ECO:0000256" key="1">
    <source>
        <dbReference type="ARBA" id="ARBA00004236"/>
    </source>
</evidence>
<keyword evidence="4" id="KW-0547">Nucleotide-binding</keyword>
<evidence type="ECO:0000256" key="5">
    <source>
        <dbReference type="ARBA" id="ARBA00022840"/>
    </source>
</evidence>
<dbReference type="Gene3D" id="3.40.50.300">
    <property type="entry name" value="P-loop containing nucleotide triphosphate hydrolases"/>
    <property type="match status" value="1"/>
</dbReference>
<dbReference type="InterPro" id="IPR050763">
    <property type="entry name" value="ABC_transporter_ATP-binding"/>
</dbReference>
<reference evidence="10 11" key="1">
    <citation type="submission" date="2019-03" db="EMBL/GenBank/DDBJ databases">
        <title>Metabolic potential of uncultured bacteria and archaea associated with petroleum seepage in deep-sea sediments.</title>
        <authorList>
            <person name="Dong X."/>
            <person name="Hubert C."/>
        </authorList>
    </citation>
    <scope>NUCLEOTIDE SEQUENCE [LARGE SCALE GENOMIC DNA]</scope>
    <source>
        <strain evidence="10">E44_bin7</strain>
    </source>
</reference>
<dbReference type="GO" id="GO:1900753">
    <property type="term" value="P:doxorubicin transport"/>
    <property type="evidence" value="ECO:0007669"/>
    <property type="project" value="InterPro"/>
</dbReference>
<evidence type="ECO:0000256" key="3">
    <source>
        <dbReference type="ARBA" id="ARBA00022475"/>
    </source>
</evidence>
<dbReference type="PANTHER" id="PTHR42711:SF18">
    <property type="entry name" value="ABC TRANSPORTER, ATP-BINDING PROTEIN"/>
    <property type="match status" value="1"/>
</dbReference>
<name>A0A523RWM4_UNCAE</name>
<accession>A0A523RWM4</accession>
<organism evidence="10 11">
    <name type="scientific">Aerophobetes bacterium</name>
    <dbReference type="NCBI Taxonomy" id="2030807"/>
    <lineage>
        <taxon>Bacteria</taxon>
        <taxon>Candidatus Aerophobota</taxon>
    </lineage>
</organism>
<proteinExistence type="inferred from homology"/>
<comment type="subcellular location">
    <subcellularLocation>
        <location evidence="1">Cell membrane</location>
    </subcellularLocation>
</comment>
<evidence type="ECO:0000313" key="11">
    <source>
        <dbReference type="Proteomes" id="UP000316360"/>
    </source>
</evidence>
<dbReference type="GO" id="GO:0005524">
    <property type="term" value="F:ATP binding"/>
    <property type="evidence" value="ECO:0007669"/>
    <property type="project" value="UniProtKB-KW"/>
</dbReference>
<evidence type="ECO:0000256" key="2">
    <source>
        <dbReference type="ARBA" id="ARBA00022448"/>
    </source>
</evidence>
<dbReference type="InterPro" id="IPR005894">
    <property type="entry name" value="DrrA"/>
</dbReference>
<dbReference type="SUPFAM" id="SSF52540">
    <property type="entry name" value="P-loop containing nucleoside triphosphate hydrolases"/>
    <property type="match status" value="1"/>
</dbReference>
<evidence type="ECO:0000313" key="10">
    <source>
        <dbReference type="EMBL" id="TET10041.1"/>
    </source>
</evidence>
<dbReference type="SMART" id="SM00382">
    <property type="entry name" value="AAA"/>
    <property type="match status" value="1"/>
</dbReference>